<accession>A0A7J6QIW8</accession>
<protein>
    <submittedName>
        <fullName evidence="2">Uncharacterized protein</fullName>
    </submittedName>
</protein>
<feature type="non-terminal residue" evidence="2">
    <location>
        <position position="161"/>
    </location>
</feature>
<dbReference type="Proteomes" id="UP000574390">
    <property type="component" value="Unassembled WGS sequence"/>
</dbReference>
<dbReference type="AlphaFoldDB" id="A0A7J6QIW8"/>
<gene>
    <name evidence="2" type="ORF">FOZ62_015683</name>
</gene>
<evidence type="ECO:0000313" key="2">
    <source>
        <dbReference type="EMBL" id="KAF4708178.1"/>
    </source>
</evidence>
<comment type="caution">
    <text evidence="2">The sequence shown here is derived from an EMBL/GenBank/DDBJ whole genome shotgun (WGS) entry which is preliminary data.</text>
</comment>
<dbReference type="EMBL" id="JABANM010029329">
    <property type="protein sequence ID" value="KAF4708178.1"/>
    <property type="molecule type" value="Genomic_DNA"/>
</dbReference>
<sequence>MTFYELYSMEVPIFIPSEEWMYRLLYQRGQLSVGEAMYQAVRPGHRPYAVTHGEDDVNADDDEQSKEILDSGDGLPESREAGVRSADTARDVAENLLLKAMEAAKGQDLETSAMYTGLALDLVRDMKYFLSVALNTTAVEDTYSSVGVIRRRLHREKLHHV</sequence>
<proteinExistence type="predicted"/>
<evidence type="ECO:0000313" key="3">
    <source>
        <dbReference type="Proteomes" id="UP000574390"/>
    </source>
</evidence>
<organism evidence="2 3">
    <name type="scientific">Perkinsus olseni</name>
    <name type="common">Perkinsus atlanticus</name>
    <dbReference type="NCBI Taxonomy" id="32597"/>
    <lineage>
        <taxon>Eukaryota</taxon>
        <taxon>Sar</taxon>
        <taxon>Alveolata</taxon>
        <taxon>Perkinsozoa</taxon>
        <taxon>Perkinsea</taxon>
        <taxon>Perkinsida</taxon>
        <taxon>Perkinsidae</taxon>
        <taxon>Perkinsus</taxon>
    </lineage>
</organism>
<reference evidence="2 3" key="1">
    <citation type="submission" date="2020-04" db="EMBL/GenBank/DDBJ databases">
        <title>Perkinsus olseni comparative genomics.</title>
        <authorList>
            <person name="Bogema D.R."/>
        </authorList>
    </citation>
    <scope>NUCLEOTIDE SEQUENCE [LARGE SCALE GENOMIC DNA]</scope>
    <source>
        <strain evidence="2">ATCC PRA-205</strain>
    </source>
</reference>
<feature type="region of interest" description="Disordered" evidence="1">
    <location>
        <begin position="49"/>
        <end position="86"/>
    </location>
</feature>
<name>A0A7J6QIW8_PEROL</name>
<feature type="compositionally biased region" description="Basic and acidic residues" evidence="1">
    <location>
        <begin position="76"/>
        <end position="86"/>
    </location>
</feature>
<evidence type="ECO:0000256" key="1">
    <source>
        <dbReference type="SAM" id="MobiDB-lite"/>
    </source>
</evidence>